<dbReference type="EMBL" id="PYMA01000026">
    <property type="protein sequence ID" value="PSW10732.1"/>
    <property type="molecule type" value="Genomic_DNA"/>
</dbReference>
<dbReference type="GO" id="GO:0003700">
    <property type="term" value="F:DNA-binding transcription factor activity"/>
    <property type="evidence" value="ECO:0007669"/>
    <property type="project" value="InterPro"/>
</dbReference>
<dbReference type="GO" id="GO:0045892">
    <property type="term" value="P:negative regulation of DNA-templated transcription"/>
    <property type="evidence" value="ECO:0007669"/>
    <property type="project" value="TreeGrafter"/>
</dbReference>
<dbReference type="InterPro" id="IPR050679">
    <property type="entry name" value="Bact_HTH_transcr_reg"/>
</dbReference>
<dbReference type="InterPro" id="IPR036388">
    <property type="entry name" value="WH-like_DNA-bd_sf"/>
</dbReference>
<dbReference type="Gene3D" id="1.10.10.10">
    <property type="entry name" value="Winged helix-like DNA-binding domain superfamily/Winged helix DNA-binding domain"/>
    <property type="match status" value="1"/>
</dbReference>
<dbReference type="PANTHER" id="PTHR44846">
    <property type="entry name" value="MANNOSYL-D-GLYCERATE TRANSPORT/METABOLISM SYSTEM REPRESSOR MNGR-RELATED"/>
    <property type="match status" value="1"/>
</dbReference>
<proteinExistence type="predicted"/>
<evidence type="ECO:0000313" key="5">
    <source>
        <dbReference type="EMBL" id="PSW10732.1"/>
    </source>
</evidence>
<reference evidence="5 6" key="1">
    <citation type="submission" date="2018-01" db="EMBL/GenBank/DDBJ databases">
        <title>Whole genome sequencing of Histamine producing bacteria.</title>
        <authorList>
            <person name="Butler K."/>
        </authorList>
    </citation>
    <scope>NUCLEOTIDE SEQUENCE [LARGE SCALE GENOMIC DNA]</scope>
    <source>
        <strain evidence="5 6">DSM 100436</strain>
    </source>
</reference>
<dbReference type="SUPFAM" id="SSF46785">
    <property type="entry name" value="Winged helix' DNA-binding domain"/>
    <property type="match status" value="1"/>
</dbReference>
<organism evidence="5 6">
    <name type="scientific">Photobacterium sanctipauli</name>
    <dbReference type="NCBI Taxonomy" id="1342794"/>
    <lineage>
        <taxon>Bacteria</taxon>
        <taxon>Pseudomonadati</taxon>
        <taxon>Pseudomonadota</taxon>
        <taxon>Gammaproteobacteria</taxon>
        <taxon>Vibrionales</taxon>
        <taxon>Vibrionaceae</taxon>
        <taxon>Photobacterium</taxon>
    </lineage>
</organism>
<accession>A0A2T3NAM0</accession>
<keyword evidence="1" id="KW-0805">Transcription regulation</keyword>
<dbReference type="PANTHER" id="PTHR44846:SF1">
    <property type="entry name" value="MANNOSYL-D-GLYCERATE TRANSPORT_METABOLISM SYSTEM REPRESSOR MNGR-RELATED"/>
    <property type="match status" value="1"/>
</dbReference>
<dbReference type="Gene3D" id="3.40.1410.10">
    <property type="entry name" value="Chorismate lyase-like"/>
    <property type="match status" value="1"/>
</dbReference>
<dbReference type="Proteomes" id="UP000241771">
    <property type="component" value="Unassembled WGS sequence"/>
</dbReference>
<dbReference type="InterPro" id="IPR028978">
    <property type="entry name" value="Chorismate_lyase_/UTRA_dom_sf"/>
</dbReference>
<keyword evidence="3" id="KW-0804">Transcription</keyword>
<evidence type="ECO:0000256" key="1">
    <source>
        <dbReference type="ARBA" id="ARBA00023015"/>
    </source>
</evidence>
<dbReference type="PROSITE" id="PS50949">
    <property type="entry name" value="HTH_GNTR"/>
    <property type="match status" value="1"/>
</dbReference>
<name>A0A2T3NAM0_9GAMM</name>
<evidence type="ECO:0000259" key="4">
    <source>
        <dbReference type="PROSITE" id="PS50949"/>
    </source>
</evidence>
<sequence>MKKYDFVVQDILSKIYQNKISVKLPAERDLAESYAVSRFTIRKALSKLEAIGVVTAKLGAGHYVKESVRDNPLIYNSITENSFNEISYKKVSLHKKLATGHDKNIFQFGEDDYIWDIKRLRLVNGAVVQLENTKLPVSLFSKMTAEIIESSLQNHTLDLGYDIARYLTNYKAVNVSKEDAQLLGCKKGIAAMSINNRGFLSTGEVFIVSEVVDIDYNCTYLVPFNSENIKMRGKK</sequence>
<keyword evidence="6" id="KW-1185">Reference proteome</keyword>
<dbReference type="Pfam" id="PF07702">
    <property type="entry name" value="UTRA"/>
    <property type="match status" value="1"/>
</dbReference>
<gene>
    <name evidence="5" type="ORF">C9I98_24730</name>
</gene>
<dbReference type="GO" id="GO:0003677">
    <property type="term" value="F:DNA binding"/>
    <property type="evidence" value="ECO:0007669"/>
    <property type="project" value="UniProtKB-KW"/>
</dbReference>
<dbReference type="InterPro" id="IPR011663">
    <property type="entry name" value="UTRA"/>
</dbReference>
<dbReference type="AlphaFoldDB" id="A0A2T3NAM0"/>
<dbReference type="RefSeq" id="WP_107272607.1">
    <property type="nucleotide sequence ID" value="NZ_PYMA01000026.1"/>
</dbReference>
<dbReference type="PRINTS" id="PR00035">
    <property type="entry name" value="HTHGNTR"/>
</dbReference>
<comment type="caution">
    <text evidence="5">The sequence shown here is derived from an EMBL/GenBank/DDBJ whole genome shotgun (WGS) entry which is preliminary data.</text>
</comment>
<dbReference type="SMART" id="SM00345">
    <property type="entry name" value="HTH_GNTR"/>
    <property type="match status" value="1"/>
</dbReference>
<keyword evidence="2" id="KW-0238">DNA-binding</keyword>
<dbReference type="InterPro" id="IPR036390">
    <property type="entry name" value="WH_DNA-bd_sf"/>
</dbReference>
<dbReference type="InterPro" id="IPR000524">
    <property type="entry name" value="Tscrpt_reg_HTH_GntR"/>
</dbReference>
<protein>
    <submittedName>
        <fullName evidence="5">GntR family transcriptional regulator</fullName>
    </submittedName>
</protein>
<dbReference type="SMART" id="SM00866">
    <property type="entry name" value="UTRA"/>
    <property type="match status" value="1"/>
</dbReference>
<feature type="domain" description="HTH gntR-type" evidence="4">
    <location>
        <begin position="1"/>
        <end position="67"/>
    </location>
</feature>
<evidence type="ECO:0000256" key="2">
    <source>
        <dbReference type="ARBA" id="ARBA00023125"/>
    </source>
</evidence>
<evidence type="ECO:0000313" key="6">
    <source>
        <dbReference type="Proteomes" id="UP000241771"/>
    </source>
</evidence>
<dbReference type="CDD" id="cd07377">
    <property type="entry name" value="WHTH_GntR"/>
    <property type="match status" value="1"/>
</dbReference>
<evidence type="ECO:0000256" key="3">
    <source>
        <dbReference type="ARBA" id="ARBA00023163"/>
    </source>
</evidence>
<dbReference type="Pfam" id="PF00392">
    <property type="entry name" value="GntR"/>
    <property type="match status" value="1"/>
</dbReference>
<dbReference type="SUPFAM" id="SSF64288">
    <property type="entry name" value="Chorismate lyase-like"/>
    <property type="match status" value="1"/>
</dbReference>